<keyword evidence="1" id="KW-0812">Transmembrane</keyword>
<dbReference type="Proteomes" id="UP000290365">
    <property type="component" value="Chromosome"/>
</dbReference>
<evidence type="ECO:0000313" key="3">
    <source>
        <dbReference type="Proteomes" id="UP000290365"/>
    </source>
</evidence>
<feature type="transmembrane region" description="Helical" evidence="1">
    <location>
        <begin position="12"/>
        <end position="32"/>
    </location>
</feature>
<organism evidence="2 3">
    <name type="scientific">Ktedonosporobacter rubrisoli</name>
    <dbReference type="NCBI Taxonomy" id="2509675"/>
    <lineage>
        <taxon>Bacteria</taxon>
        <taxon>Bacillati</taxon>
        <taxon>Chloroflexota</taxon>
        <taxon>Ktedonobacteria</taxon>
        <taxon>Ktedonobacterales</taxon>
        <taxon>Ktedonosporobacteraceae</taxon>
        <taxon>Ktedonosporobacter</taxon>
    </lineage>
</organism>
<accession>A0A4V0YY83</accession>
<evidence type="ECO:0000256" key="1">
    <source>
        <dbReference type="SAM" id="Phobius"/>
    </source>
</evidence>
<gene>
    <name evidence="2" type="ORF">EPA93_04630</name>
</gene>
<dbReference type="AlphaFoldDB" id="A0A4V0YY83"/>
<proteinExistence type="predicted"/>
<dbReference type="RefSeq" id="WP_129885920.1">
    <property type="nucleotide sequence ID" value="NZ_CP035758.1"/>
</dbReference>
<evidence type="ECO:0000313" key="2">
    <source>
        <dbReference type="EMBL" id="QBD75321.1"/>
    </source>
</evidence>
<keyword evidence="1" id="KW-0472">Membrane</keyword>
<name>A0A4V0YY83_KTERU</name>
<keyword evidence="3" id="KW-1185">Reference proteome</keyword>
<dbReference type="KEGG" id="kbs:EPA93_04630"/>
<protein>
    <submittedName>
        <fullName evidence="2">Uncharacterized protein</fullName>
    </submittedName>
</protein>
<feature type="transmembrane region" description="Helical" evidence="1">
    <location>
        <begin position="38"/>
        <end position="66"/>
    </location>
</feature>
<dbReference type="EMBL" id="CP035758">
    <property type="protein sequence ID" value="QBD75321.1"/>
    <property type="molecule type" value="Genomic_DNA"/>
</dbReference>
<sequence>MSKTTNDTLRIIGIVIALASLSGIVRPLFSLFSHAPVVFWFFGIIPDGIGPLIIWIVLLIVGLVLIGKTKEIKDDAGNTH</sequence>
<reference evidence="2 3" key="1">
    <citation type="submission" date="2019-01" db="EMBL/GenBank/DDBJ databases">
        <title>Ktedonosporobacter rubrisoli SCAWS-G2.</title>
        <authorList>
            <person name="Huang Y."/>
            <person name="Yan B."/>
        </authorList>
    </citation>
    <scope>NUCLEOTIDE SEQUENCE [LARGE SCALE GENOMIC DNA]</scope>
    <source>
        <strain evidence="2 3">SCAWS-G2</strain>
    </source>
</reference>
<keyword evidence="1" id="KW-1133">Transmembrane helix</keyword>